<feature type="region of interest" description="Disordered" evidence="3">
    <location>
        <begin position="1"/>
        <end position="22"/>
    </location>
</feature>
<comment type="catalytic activity">
    <reaction evidence="2">
        <text>a 2'-deoxyribonucleoside 5'-diphosphate + [thioredoxin]-disulfide + H2O = a ribonucleoside 5'-diphosphate + [thioredoxin]-dithiol</text>
        <dbReference type="Rhea" id="RHEA:23252"/>
        <dbReference type="Rhea" id="RHEA-COMP:10698"/>
        <dbReference type="Rhea" id="RHEA-COMP:10700"/>
        <dbReference type="ChEBI" id="CHEBI:15377"/>
        <dbReference type="ChEBI" id="CHEBI:29950"/>
        <dbReference type="ChEBI" id="CHEBI:50058"/>
        <dbReference type="ChEBI" id="CHEBI:57930"/>
        <dbReference type="ChEBI" id="CHEBI:73316"/>
        <dbReference type="EC" id="1.17.4.1"/>
    </reaction>
</comment>
<dbReference type="NCBIfam" id="TIGR02506">
    <property type="entry name" value="NrdE_NrdA"/>
    <property type="match status" value="1"/>
</dbReference>
<dbReference type="GO" id="GO:0005971">
    <property type="term" value="C:ribonucleoside-diphosphate reductase complex"/>
    <property type="evidence" value="ECO:0007669"/>
    <property type="project" value="TreeGrafter"/>
</dbReference>
<gene>
    <name evidence="5" type="ORF">DFR29_102150</name>
</gene>
<dbReference type="InterPro" id="IPR000788">
    <property type="entry name" value="RNR_lg_C"/>
</dbReference>
<evidence type="ECO:0000313" key="5">
    <source>
        <dbReference type="EMBL" id="TDR47490.1"/>
    </source>
</evidence>
<dbReference type="PROSITE" id="PS00089">
    <property type="entry name" value="RIBORED_LARGE"/>
    <property type="match status" value="1"/>
</dbReference>
<sequence length="778" mass="85523">MTTRVRPKVETDGEGRYPGGGREQVAMLPIRQTPDPDAPGDRLRGIIEQCGAGIDVDLAPVCAHALRACLAGESLYGAVEEAIRSCMALVEVQPEYSLLAAALQRYLVDLELAAEGVASFVGFVHKAASLQLLNARTRALLDAHCEQFAGCCGETAVWPAEYAGLVLLCERYLLRNPASGRLIESPSFFLVRAAAGLSDTLEQALELHALLRRGEYLTSNLFNAGSANEQLCSCFILGPPPDSLDGIYDQLKDTARIAQRSGGIGLAYHSVRSDGSRVNSTNGTASGVVPWLKLLDSSTAAVNQGGRRKGATCVYLETWHADIEDFLALRDGTGAAERRTYHLQLANWIPDRFMRCVEADAEWSLFDPVDVPHLSGLWGERFDRAYEAAVHAGKAKKTLRARVLYAAMLRTLGETGSGWLTFKDACNRKCNQTARPQNVVQLSNLCTEITEVTRPGEYAVCTLGSVNLSRHLADGTFDYCRLARTIRTAVQQLDRVIDRNAYPLPATRRSNLKWRPVGLGMMGLQDLFFALRLPFDSEAALQLSTRLAEHLYFHALAASCELARLHGPHPAFAQTRASDGLLQFDLWQARPGSELDWDGLRRDIARHGLRNSLLIAVAPTVTIAALAGCHESIEPQFSNLYRRETSSGEFVVLNRYLVKDLRRAGLWTPAIRAALKRANGSVQDIGEIPAEWRRLYRTVWELPQKALIDLAAARGPFVDQSQSLNLFLESPTLDTLSSMYMYAWKAGLKTTYYLRSRPATRVCAAVAGVETPVCEACQ</sequence>
<dbReference type="OrthoDB" id="9762933at2"/>
<feature type="domain" description="Ribonucleotide reductase large subunit" evidence="4">
    <location>
        <begin position="597"/>
        <end position="619"/>
    </location>
</feature>
<evidence type="ECO:0000313" key="6">
    <source>
        <dbReference type="Proteomes" id="UP000295293"/>
    </source>
</evidence>
<dbReference type="RefSeq" id="WP_133817211.1">
    <property type="nucleotide sequence ID" value="NZ_SNZH01000002.1"/>
</dbReference>
<dbReference type="Proteomes" id="UP000295293">
    <property type="component" value="Unassembled WGS sequence"/>
</dbReference>
<protein>
    <submittedName>
        <fullName evidence="5">Ribonucleoside-diphosphate reductase alpha chain</fullName>
    </submittedName>
</protein>
<dbReference type="PANTHER" id="PTHR11573">
    <property type="entry name" value="RIBONUCLEOSIDE-DIPHOSPHATE REDUCTASE LARGE CHAIN"/>
    <property type="match status" value="1"/>
</dbReference>
<accession>A0A4R6Z6T7</accession>
<evidence type="ECO:0000256" key="2">
    <source>
        <dbReference type="ARBA" id="ARBA00047754"/>
    </source>
</evidence>
<dbReference type="SUPFAM" id="SSF51998">
    <property type="entry name" value="PFL-like glycyl radical enzymes"/>
    <property type="match status" value="1"/>
</dbReference>
<dbReference type="Pfam" id="PF02867">
    <property type="entry name" value="Ribonuc_red_lgC"/>
    <property type="match status" value="1"/>
</dbReference>
<dbReference type="InterPro" id="IPR008926">
    <property type="entry name" value="RNR_R1-su_N"/>
</dbReference>
<dbReference type="PRINTS" id="PR01183">
    <property type="entry name" value="RIBORDTASEM1"/>
</dbReference>
<dbReference type="GO" id="GO:0005524">
    <property type="term" value="F:ATP binding"/>
    <property type="evidence" value="ECO:0007669"/>
    <property type="project" value="TreeGrafter"/>
</dbReference>
<evidence type="ECO:0000259" key="4">
    <source>
        <dbReference type="PROSITE" id="PS00089"/>
    </source>
</evidence>
<comment type="similarity">
    <text evidence="1">Belongs to the ribonucleoside diphosphate reductase large chain family.</text>
</comment>
<dbReference type="AlphaFoldDB" id="A0A4R6Z6T7"/>
<organism evidence="5 6">
    <name type="scientific">Tahibacter aquaticus</name>
    <dbReference type="NCBI Taxonomy" id="520092"/>
    <lineage>
        <taxon>Bacteria</taxon>
        <taxon>Pseudomonadati</taxon>
        <taxon>Pseudomonadota</taxon>
        <taxon>Gammaproteobacteria</taxon>
        <taxon>Lysobacterales</taxon>
        <taxon>Rhodanobacteraceae</taxon>
        <taxon>Tahibacter</taxon>
    </lineage>
</organism>
<evidence type="ECO:0000256" key="3">
    <source>
        <dbReference type="SAM" id="MobiDB-lite"/>
    </source>
</evidence>
<keyword evidence="6" id="KW-1185">Reference proteome</keyword>
<dbReference type="InterPro" id="IPR039718">
    <property type="entry name" value="Rrm1"/>
</dbReference>
<evidence type="ECO:0000256" key="1">
    <source>
        <dbReference type="ARBA" id="ARBA00010406"/>
    </source>
</evidence>
<dbReference type="PANTHER" id="PTHR11573:SF6">
    <property type="entry name" value="RIBONUCLEOSIDE-DIPHOSPHATE REDUCTASE LARGE SUBUNIT"/>
    <property type="match status" value="1"/>
</dbReference>
<dbReference type="Gene3D" id="3.20.70.20">
    <property type="match status" value="1"/>
</dbReference>
<dbReference type="GO" id="GO:0009263">
    <property type="term" value="P:deoxyribonucleotide biosynthetic process"/>
    <property type="evidence" value="ECO:0007669"/>
    <property type="project" value="TreeGrafter"/>
</dbReference>
<dbReference type="UniPathway" id="UPA00326"/>
<reference evidence="5 6" key="1">
    <citation type="submission" date="2019-03" db="EMBL/GenBank/DDBJ databases">
        <title>Genomic Encyclopedia of Type Strains, Phase IV (KMG-IV): sequencing the most valuable type-strain genomes for metagenomic binning, comparative biology and taxonomic classification.</title>
        <authorList>
            <person name="Goeker M."/>
        </authorList>
    </citation>
    <scope>NUCLEOTIDE SEQUENCE [LARGE SCALE GENOMIC DNA]</scope>
    <source>
        <strain evidence="5 6">DSM 21667</strain>
    </source>
</reference>
<dbReference type="SUPFAM" id="SSF48168">
    <property type="entry name" value="R1 subunit of ribonucleotide reductase, N-terminal domain"/>
    <property type="match status" value="1"/>
</dbReference>
<dbReference type="InterPro" id="IPR013346">
    <property type="entry name" value="NrdE_NrdA_C"/>
</dbReference>
<dbReference type="GO" id="GO:0004748">
    <property type="term" value="F:ribonucleoside-diphosphate reductase activity, thioredoxin disulfide as acceptor"/>
    <property type="evidence" value="ECO:0007669"/>
    <property type="project" value="UniProtKB-EC"/>
</dbReference>
<proteinExistence type="inferred from homology"/>
<dbReference type="EMBL" id="SNZH01000002">
    <property type="protein sequence ID" value="TDR47490.1"/>
    <property type="molecule type" value="Genomic_DNA"/>
</dbReference>
<comment type="caution">
    <text evidence="5">The sequence shown here is derived from an EMBL/GenBank/DDBJ whole genome shotgun (WGS) entry which is preliminary data.</text>
</comment>
<name>A0A4R6Z6T7_9GAMM</name>